<dbReference type="PANTHER" id="PTHR45696:SF33">
    <property type="entry name" value="LARGE RIBOSOMAL SUBUNIT PROTEIN P1B"/>
    <property type="match status" value="1"/>
</dbReference>
<feature type="compositionally biased region" description="Acidic residues" evidence="4">
    <location>
        <begin position="328"/>
        <end position="344"/>
    </location>
</feature>
<dbReference type="GeneID" id="18250566"/>
<keyword evidence="3" id="KW-0687">Ribonucleoprotein</keyword>
<dbReference type="GO" id="GO:0005759">
    <property type="term" value="C:mitochondrial matrix"/>
    <property type="evidence" value="ECO:0007669"/>
    <property type="project" value="InterPro"/>
</dbReference>
<dbReference type="GO" id="GO:0022625">
    <property type="term" value="C:cytosolic large ribosomal subunit"/>
    <property type="evidence" value="ECO:0007669"/>
    <property type="project" value="TreeGrafter"/>
</dbReference>
<name>G3BEH3_CANTC</name>
<dbReference type="EMBL" id="GL996528">
    <property type="protein sequence ID" value="EGV60546.1"/>
    <property type="molecule type" value="Genomic_DNA"/>
</dbReference>
<dbReference type="GO" id="GO:0030295">
    <property type="term" value="F:protein kinase activator activity"/>
    <property type="evidence" value="ECO:0007669"/>
    <property type="project" value="TreeGrafter"/>
</dbReference>
<dbReference type="Gene3D" id="3.10.280.10">
    <property type="entry name" value="Mitochondrial glycoprotein"/>
    <property type="match status" value="1"/>
</dbReference>
<feature type="compositionally biased region" description="Low complexity" evidence="4">
    <location>
        <begin position="315"/>
        <end position="327"/>
    </location>
</feature>
<sequence>MLSRLSRTSRLPVRSVLGSRTLAPTFRSSPILAMRYYSSPDKELKQILKEEIDIVKQIPNELDNSFKDFLIDNKVEVTAVDGSSNVELTKHLANGEILKVFFDIDEVTDIPVDELANEEGEVKEVDFDESISNVDSLLCSIKVLVAKPTGEGLFLNLFLQSSESAFLVDFITHKPDASKFLEEARKGDFLDKVQYQGPRFSELDESIQIGFENYLESIGVNHELADFILSFSELKEENEYRQWLARCLDASISYAALILADAGLEITSDNLVSIAKAAKADVDSVWADVFAKALEGKDLKDLLFSLAAAAPASGSAPAAAAGGAAEEAVAEVEEEAPEESDDDMGFGLFD</sequence>
<evidence type="ECO:0000256" key="2">
    <source>
        <dbReference type="ARBA" id="ARBA00022980"/>
    </source>
</evidence>
<dbReference type="Proteomes" id="UP000000707">
    <property type="component" value="Unassembled WGS sequence"/>
</dbReference>
<evidence type="ECO:0000256" key="1">
    <source>
        <dbReference type="ARBA" id="ARBA00005436"/>
    </source>
</evidence>
<dbReference type="InterPro" id="IPR027534">
    <property type="entry name" value="Ribosomal_P1/P2"/>
</dbReference>
<dbReference type="HOGENOM" id="CLU_792251_0_0_1"/>
<dbReference type="eggNOG" id="KOG1762">
    <property type="taxonomic scope" value="Eukaryota"/>
</dbReference>
<dbReference type="Pfam" id="PF02330">
    <property type="entry name" value="MAM33"/>
    <property type="match status" value="1"/>
</dbReference>
<comment type="similarity">
    <text evidence="1">Belongs to the eukaryotic ribosomal protein P1/P2 family.</text>
</comment>
<dbReference type="InterPro" id="IPR003428">
    <property type="entry name" value="MAM33"/>
</dbReference>
<dbReference type="InterPro" id="IPR036561">
    <property type="entry name" value="MAM33_sf"/>
</dbReference>
<gene>
    <name evidence="5" type="ORF">CANTEDRAFT_95993</name>
</gene>
<dbReference type="PANTHER" id="PTHR45696">
    <property type="entry name" value="60S ACIDIC RIBOSOMAL PROTEIN P1"/>
    <property type="match status" value="1"/>
</dbReference>
<dbReference type="InterPro" id="IPR038716">
    <property type="entry name" value="P1/P2_N_sf"/>
</dbReference>
<dbReference type="CDD" id="cd05831">
    <property type="entry name" value="Ribosomal_P1"/>
    <property type="match status" value="1"/>
</dbReference>
<evidence type="ECO:0000313" key="5">
    <source>
        <dbReference type="EMBL" id="EGV60546.1"/>
    </source>
</evidence>
<proteinExistence type="inferred from homology"/>
<dbReference type="STRING" id="590646.G3BEH3"/>
<dbReference type="KEGG" id="cten:18250566"/>
<protein>
    <submittedName>
        <fullName evidence="5">Mitochondrial glyco protein</fullName>
    </submittedName>
</protein>
<dbReference type="SUPFAM" id="SSF54529">
    <property type="entry name" value="Mitochondrial glycoprotein MAM33-like"/>
    <property type="match status" value="1"/>
</dbReference>
<dbReference type="eggNOG" id="KOG2536">
    <property type="taxonomic scope" value="Eukaryota"/>
</dbReference>
<dbReference type="FunFam" id="1.10.10.1410:FF:000002">
    <property type="entry name" value="60S acidic ribosomal protein P2"/>
    <property type="match status" value="1"/>
</dbReference>
<dbReference type="AlphaFoldDB" id="G3BEH3"/>
<dbReference type="GO" id="GO:0043021">
    <property type="term" value="F:ribonucleoprotein complex binding"/>
    <property type="evidence" value="ECO:0007669"/>
    <property type="project" value="TreeGrafter"/>
</dbReference>
<reference evidence="5 6" key="1">
    <citation type="journal article" date="2011" name="Proc. Natl. Acad. Sci. U.S.A.">
        <title>Comparative genomics of xylose-fermenting fungi for enhanced biofuel production.</title>
        <authorList>
            <person name="Wohlbach D.J."/>
            <person name="Kuo A."/>
            <person name="Sato T.K."/>
            <person name="Potts K.M."/>
            <person name="Salamov A.A."/>
            <person name="LaButti K.M."/>
            <person name="Sun H."/>
            <person name="Clum A."/>
            <person name="Pangilinan J.L."/>
            <person name="Lindquist E.A."/>
            <person name="Lucas S."/>
            <person name="Lapidus A."/>
            <person name="Jin M."/>
            <person name="Gunawan C."/>
            <person name="Balan V."/>
            <person name="Dale B.E."/>
            <person name="Jeffries T.W."/>
            <person name="Zinkel R."/>
            <person name="Barry K.W."/>
            <person name="Grigoriev I.V."/>
            <person name="Gasch A.P."/>
        </authorList>
    </citation>
    <scope>NUCLEOTIDE SEQUENCE [LARGE SCALE GENOMIC DNA]</scope>
    <source>
        <strain evidence="6">ATCC 10573 / BCRC 21748 / CBS 615 / JCM 9827 / NBRC 10315 / NRRL Y-1498 / VKM Y-70</strain>
    </source>
</reference>
<dbReference type="HAMAP" id="MF_01478">
    <property type="entry name" value="Ribosomal_L12_arch"/>
    <property type="match status" value="1"/>
</dbReference>
<organism evidence="6">
    <name type="scientific">Candida tenuis (strain ATCC 10573 / BCRC 21748 / CBS 615 / JCM 9827 / NBRC 10315 / NRRL Y-1498 / VKM Y-70)</name>
    <name type="common">Yeast</name>
    <name type="synonym">Yamadazyma tenuis</name>
    <dbReference type="NCBI Taxonomy" id="590646"/>
    <lineage>
        <taxon>Eukaryota</taxon>
        <taxon>Fungi</taxon>
        <taxon>Dikarya</taxon>
        <taxon>Ascomycota</taxon>
        <taxon>Saccharomycotina</taxon>
        <taxon>Pichiomycetes</taxon>
        <taxon>Debaryomycetaceae</taxon>
        <taxon>Yamadazyma</taxon>
    </lineage>
</organism>
<feature type="region of interest" description="Disordered" evidence="4">
    <location>
        <begin position="315"/>
        <end position="350"/>
    </location>
</feature>
<evidence type="ECO:0000256" key="4">
    <source>
        <dbReference type="SAM" id="MobiDB-lite"/>
    </source>
</evidence>
<dbReference type="OrthoDB" id="5590282at2759"/>
<dbReference type="GO" id="GO:0003735">
    <property type="term" value="F:structural constituent of ribosome"/>
    <property type="evidence" value="ECO:0007669"/>
    <property type="project" value="InterPro"/>
</dbReference>
<dbReference type="Pfam" id="PF00428">
    <property type="entry name" value="Ribosomal_60s"/>
    <property type="match status" value="1"/>
</dbReference>
<evidence type="ECO:0000256" key="3">
    <source>
        <dbReference type="ARBA" id="ARBA00023274"/>
    </source>
</evidence>
<dbReference type="Gene3D" id="1.10.10.1410">
    <property type="match status" value="1"/>
</dbReference>
<dbReference type="GO" id="GO:0006414">
    <property type="term" value="P:translational elongation"/>
    <property type="evidence" value="ECO:0007669"/>
    <property type="project" value="InterPro"/>
</dbReference>
<keyword evidence="2" id="KW-0689">Ribosomal protein</keyword>
<dbReference type="GO" id="GO:0002181">
    <property type="term" value="P:cytoplasmic translation"/>
    <property type="evidence" value="ECO:0007669"/>
    <property type="project" value="TreeGrafter"/>
</dbReference>
<evidence type="ECO:0000313" key="6">
    <source>
        <dbReference type="Proteomes" id="UP000000707"/>
    </source>
</evidence>
<accession>G3BEH3</accession>
<keyword evidence="6" id="KW-1185">Reference proteome</keyword>